<dbReference type="AlphaFoldDB" id="A0A2P2LWK3"/>
<dbReference type="EMBL" id="GGEC01041849">
    <property type="protein sequence ID" value="MBX22333.1"/>
    <property type="molecule type" value="Transcribed_RNA"/>
</dbReference>
<name>A0A2P2LWK3_RHIMU</name>
<sequence length="77" mass="9505">MTRFTSHELQSALQHRTRVPKRLFFFLSSLLVVHHHYVQHLRYLRHLCTKLWGEYTKKTKAEERNERFVSVFLFRDC</sequence>
<organism evidence="1">
    <name type="scientific">Rhizophora mucronata</name>
    <name type="common">Asiatic mangrove</name>
    <dbReference type="NCBI Taxonomy" id="61149"/>
    <lineage>
        <taxon>Eukaryota</taxon>
        <taxon>Viridiplantae</taxon>
        <taxon>Streptophyta</taxon>
        <taxon>Embryophyta</taxon>
        <taxon>Tracheophyta</taxon>
        <taxon>Spermatophyta</taxon>
        <taxon>Magnoliopsida</taxon>
        <taxon>eudicotyledons</taxon>
        <taxon>Gunneridae</taxon>
        <taxon>Pentapetalae</taxon>
        <taxon>rosids</taxon>
        <taxon>fabids</taxon>
        <taxon>Malpighiales</taxon>
        <taxon>Rhizophoraceae</taxon>
        <taxon>Rhizophora</taxon>
    </lineage>
</organism>
<evidence type="ECO:0000313" key="1">
    <source>
        <dbReference type="EMBL" id="MBX22333.1"/>
    </source>
</evidence>
<protein>
    <submittedName>
        <fullName evidence="1">Uncharacterized protein</fullName>
    </submittedName>
</protein>
<proteinExistence type="predicted"/>
<accession>A0A2P2LWK3</accession>
<reference evidence="1" key="1">
    <citation type="submission" date="2018-02" db="EMBL/GenBank/DDBJ databases">
        <title>Rhizophora mucronata_Transcriptome.</title>
        <authorList>
            <person name="Meera S.P."/>
            <person name="Sreeshan A."/>
            <person name="Augustine A."/>
        </authorList>
    </citation>
    <scope>NUCLEOTIDE SEQUENCE</scope>
    <source>
        <tissue evidence="1">Leaf</tissue>
    </source>
</reference>